<dbReference type="InterPro" id="IPR036457">
    <property type="entry name" value="PPM-type-like_dom_sf"/>
</dbReference>
<dbReference type="GO" id="GO:0016791">
    <property type="term" value="F:phosphatase activity"/>
    <property type="evidence" value="ECO:0007669"/>
    <property type="project" value="TreeGrafter"/>
</dbReference>
<dbReference type="Pfam" id="PF07695">
    <property type="entry name" value="7TMR-DISM_7TM"/>
    <property type="match status" value="1"/>
</dbReference>
<dbReference type="InterPro" id="IPR011623">
    <property type="entry name" value="7TMR_DISM_rcpt_extracell_dom1"/>
</dbReference>
<dbReference type="OrthoDB" id="978856at2"/>
<dbReference type="EMBL" id="AAWS01000035">
    <property type="protein sequence ID" value="EAY26331.1"/>
    <property type="molecule type" value="Genomic_DNA"/>
</dbReference>
<dbReference type="GO" id="GO:0004674">
    <property type="term" value="F:protein serine/threonine kinase activity"/>
    <property type="evidence" value="ECO:0007669"/>
    <property type="project" value="UniProtKB-KW"/>
</dbReference>
<keyword evidence="2" id="KW-0175">Coiled coil</keyword>
<keyword evidence="3" id="KW-0812">Transmembrane</keyword>
<keyword evidence="1" id="KW-0378">Hydrolase</keyword>
<dbReference type="Gene3D" id="3.60.40.10">
    <property type="entry name" value="PPM-type phosphatase domain"/>
    <property type="match status" value="1"/>
</dbReference>
<dbReference type="eggNOG" id="COG2208">
    <property type="taxonomic scope" value="Bacteria"/>
</dbReference>
<feature type="transmembrane region" description="Helical" evidence="3">
    <location>
        <begin position="181"/>
        <end position="198"/>
    </location>
</feature>
<dbReference type="InterPro" id="IPR001932">
    <property type="entry name" value="PPM-type_phosphatase-like_dom"/>
</dbReference>
<feature type="domain" description="PPM-type phosphatase" evidence="4">
    <location>
        <begin position="348"/>
        <end position="570"/>
    </location>
</feature>
<dbReference type="InterPro" id="IPR052016">
    <property type="entry name" value="Bact_Sigma-Reg"/>
</dbReference>
<dbReference type="PANTHER" id="PTHR43156">
    <property type="entry name" value="STAGE II SPORULATION PROTEIN E-RELATED"/>
    <property type="match status" value="1"/>
</dbReference>
<protein>
    <submittedName>
        <fullName evidence="5">Serine/threonine protein kinases</fullName>
    </submittedName>
</protein>
<name>A1ZTA9_MICM2</name>
<dbReference type="AlphaFoldDB" id="A1ZTA9"/>
<feature type="transmembrane region" description="Helical" evidence="3">
    <location>
        <begin position="41"/>
        <end position="58"/>
    </location>
</feature>
<gene>
    <name evidence="5" type="ORF">M23134_04609</name>
</gene>
<keyword evidence="5" id="KW-0723">Serine/threonine-protein kinase</keyword>
<keyword evidence="6" id="KW-1185">Reference proteome</keyword>
<reference evidence="5 6" key="1">
    <citation type="submission" date="2007-01" db="EMBL/GenBank/DDBJ databases">
        <authorList>
            <person name="Haygood M."/>
            <person name="Podell S."/>
            <person name="Anderson C."/>
            <person name="Hopkinson B."/>
            <person name="Roe K."/>
            <person name="Barbeau K."/>
            <person name="Gaasterland T."/>
            <person name="Ferriera S."/>
            <person name="Johnson J."/>
            <person name="Kravitz S."/>
            <person name="Beeson K."/>
            <person name="Sutton G."/>
            <person name="Rogers Y.-H."/>
            <person name="Friedman R."/>
            <person name="Frazier M."/>
            <person name="Venter J.C."/>
        </authorList>
    </citation>
    <scope>NUCLEOTIDE SEQUENCE [LARGE SCALE GENOMIC DNA]</scope>
    <source>
        <strain evidence="5 6">ATCC 23134</strain>
    </source>
</reference>
<keyword evidence="5" id="KW-0808">Transferase</keyword>
<comment type="caution">
    <text evidence="5">The sequence shown here is derived from an EMBL/GenBank/DDBJ whole genome shotgun (WGS) entry which is preliminary data.</text>
</comment>
<keyword evidence="3" id="KW-0472">Membrane</keyword>
<accession>A1ZTA9</accession>
<evidence type="ECO:0000259" key="4">
    <source>
        <dbReference type="SMART" id="SM00331"/>
    </source>
</evidence>
<feature type="transmembrane region" description="Helical" evidence="3">
    <location>
        <begin position="95"/>
        <end position="118"/>
    </location>
</feature>
<evidence type="ECO:0000256" key="2">
    <source>
        <dbReference type="SAM" id="Coils"/>
    </source>
</evidence>
<organism evidence="5 6">
    <name type="scientific">Microscilla marina ATCC 23134</name>
    <dbReference type="NCBI Taxonomy" id="313606"/>
    <lineage>
        <taxon>Bacteria</taxon>
        <taxon>Pseudomonadati</taxon>
        <taxon>Bacteroidota</taxon>
        <taxon>Cytophagia</taxon>
        <taxon>Cytophagales</taxon>
        <taxon>Microscillaceae</taxon>
        <taxon>Microscilla</taxon>
    </lineage>
</organism>
<dbReference type="RefSeq" id="WP_002701091.1">
    <property type="nucleotide sequence ID" value="NZ_AAWS01000035.1"/>
</dbReference>
<feature type="coiled-coil region" evidence="2">
    <location>
        <begin position="238"/>
        <end position="300"/>
    </location>
</feature>
<sequence length="571" mass="65267">MWSIIFLYKKLKVYTLIFVLIGVAGFQPVMAMSYAPLEKSSYIAFPLLLAAYHLMSFLANLSQRLHLKLVGFAAAIAVSLGQPNELIHLFYNPRAYAHDLGLFTMLVVPIFLLFGLHFLKPATTKRWHDYMFWASIATYILAASAHFLDFYSQYISIVFITGATLLIGLHLWKFLSGKKTAYTLFALGFLIWVSIFIVNMIAQVHYYEIPLMLVLMFFSGALFKQQQVQERLLYSQQNSDLQQQVHTQQQTIHQQQEAIHEKDKIIRVKEKRLQTNKSILEKAGRRLKEKERVLKLQNQQITKSIEYARNIQDAILPTEQALQQFFKDYFVLFRPKDIVSGDFYWCSQVTLEQPSNTAIARFVYQTKKQYTFLAVVDCTGHGVPGAFMSMIGNTLLNEIVNEKAVYAPSQILETLHQTIRADLKQAHSGNNDGMDICLCRLEKLEGGKTEVLFAGAKRDLFCLHQRELIVVAGDRKSIGGTQKEEHRSFSLQKVVLDQGDRVYLTTDGLTDMAMGAKSRKSFGTKRLKSFIDQCVDKSIDEQYTLLNGLVEKYKAGTEQRDDILVLAIELQ</sequence>
<evidence type="ECO:0000313" key="5">
    <source>
        <dbReference type="EMBL" id="EAY26331.1"/>
    </source>
</evidence>
<feature type="transmembrane region" description="Helical" evidence="3">
    <location>
        <begin position="130"/>
        <end position="148"/>
    </location>
</feature>
<dbReference type="Proteomes" id="UP000004095">
    <property type="component" value="Unassembled WGS sequence"/>
</dbReference>
<evidence type="ECO:0000256" key="3">
    <source>
        <dbReference type="SAM" id="Phobius"/>
    </source>
</evidence>
<dbReference type="PANTHER" id="PTHR43156:SF9">
    <property type="entry name" value="HAMP DOMAIN-CONTAINING PROTEIN"/>
    <property type="match status" value="1"/>
</dbReference>
<keyword evidence="5" id="KW-0418">Kinase</keyword>
<keyword evidence="3" id="KW-1133">Transmembrane helix</keyword>
<dbReference type="Pfam" id="PF07228">
    <property type="entry name" value="SpoIIE"/>
    <property type="match status" value="1"/>
</dbReference>
<proteinExistence type="predicted"/>
<feature type="transmembrane region" description="Helical" evidence="3">
    <location>
        <begin position="154"/>
        <end position="172"/>
    </location>
</feature>
<evidence type="ECO:0000256" key="1">
    <source>
        <dbReference type="ARBA" id="ARBA00022801"/>
    </source>
</evidence>
<evidence type="ECO:0000313" key="6">
    <source>
        <dbReference type="Proteomes" id="UP000004095"/>
    </source>
</evidence>
<feature type="transmembrane region" description="Helical" evidence="3">
    <location>
        <begin position="65"/>
        <end position="83"/>
    </location>
</feature>
<dbReference type="SMART" id="SM00331">
    <property type="entry name" value="PP2C_SIG"/>
    <property type="match status" value="1"/>
</dbReference>